<dbReference type="GO" id="GO:0022857">
    <property type="term" value="F:transmembrane transporter activity"/>
    <property type="evidence" value="ECO:0007669"/>
    <property type="project" value="InterPro"/>
</dbReference>
<keyword evidence="10" id="KW-1185">Reference proteome</keyword>
<dbReference type="InterPro" id="IPR020846">
    <property type="entry name" value="MFS_dom"/>
</dbReference>
<dbReference type="KEGG" id="sted:SPTER_38940"/>
<evidence type="ECO:0000256" key="5">
    <source>
        <dbReference type="ARBA" id="ARBA00022989"/>
    </source>
</evidence>
<feature type="transmembrane region" description="Helical" evidence="7">
    <location>
        <begin position="94"/>
        <end position="115"/>
    </location>
</feature>
<feature type="transmembrane region" description="Helical" evidence="7">
    <location>
        <begin position="36"/>
        <end position="57"/>
    </location>
</feature>
<keyword evidence="4 7" id="KW-0812">Transmembrane</keyword>
<feature type="transmembrane region" description="Helical" evidence="7">
    <location>
        <begin position="155"/>
        <end position="174"/>
    </location>
</feature>
<feature type="transmembrane region" description="Helical" evidence="7">
    <location>
        <begin position="328"/>
        <end position="350"/>
    </location>
</feature>
<proteinExistence type="predicted"/>
<organism evidence="9 10">
    <name type="scientific">Sporomusa termitida</name>
    <dbReference type="NCBI Taxonomy" id="2377"/>
    <lineage>
        <taxon>Bacteria</taxon>
        <taxon>Bacillati</taxon>
        <taxon>Bacillota</taxon>
        <taxon>Negativicutes</taxon>
        <taxon>Selenomonadales</taxon>
        <taxon>Sporomusaceae</taxon>
        <taxon>Sporomusa</taxon>
    </lineage>
</organism>
<dbReference type="InterPro" id="IPR036259">
    <property type="entry name" value="MFS_trans_sf"/>
</dbReference>
<feature type="transmembrane region" description="Helical" evidence="7">
    <location>
        <begin position="356"/>
        <end position="377"/>
    </location>
</feature>
<dbReference type="Proteomes" id="UP000320776">
    <property type="component" value="Chromosome"/>
</dbReference>
<evidence type="ECO:0000313" key="9">
    <source>
        <dbReference type="EMBL" id="QDR82466.1"/>
    </source>
</evidence>
<dbReference type="RefSeq" id="WP_170233331.1">
    <property type="nucleotide sequence ID" value="NZ_CP036259.1"/>
</dbReference>
<dbReference type="Gene3D" id="1.20.1250.20">
    <property type="entry name" value="MFS general substrate transporter like domains"/>
    <property type="match status" value="1"/>
</dbReference>
<evidence type="ECO:0000256" key="3">
    <source>
        <dbReference type="ARBA" id="ARBA00022475"/>
    </source>
</evidence>
<dbReference type="PANTHER" id="PTHR43124:SF3">
    <property type="entry name" value="CHLORAMPHENICOL EFFLUX PUMP RV0191"/>
    <property type="match status" value="1"/>
</dbReference>
<feature type="transmembrane region" description="Helical" evidence="7">
    <location>
        <begin position="237"/>
        <end position="258"/>
    </location>
</feature>
<evidence type="ECO:0000256" key="4">
    <source>
        <dbReference type="ARBA" id="ARBA00022692"/>
    </source>
</evidence>
<name>A0A517DYZ3_9FIRM</name>
<gene>
    <name evidence="9" type="primary">mdtD</name>
    <name evidence="9" type="ORF">SPTER_38940</name>
</gene>
<keyword evidence="6 7" id="KW-0472">Membrane</keyword>
<feature type="transmembrane region" description="Helical" evidence="7">
    <location>
        <begin position="206"/>
        <end position="225"/>
    </location>
</feature>
<dbReference type="AlphaFoldDB" id="A0A517DYZ3"/>
<feature type="transmembrane region" description="Helical" evidence="7">
    <location>
        <begin position="294"/>
        <end position="316"/>
    </location>
</feature>
<evidence type="ECO:0000256" key="2">
    <source>
        <dbReference type="ARBA" id="ARBA00022448"/>
    </source>
</evidence>
<dbReference type="Pfam" id="PF07690">
    <property type="entry name" value="MFS_1"/>
    <property type="match status" value="1"/>
</dbReference>
<feature type="transmembrane region" description="Helical" evidence="7">
    <location>
        <begin position="69"/>
        <end position="88"/>
    </location>
</feature>
<feature type="transmembrane region" description="Helical" evidence="7">
    <location>
        <begin position="270"/>
        <end position="288"/>
    </location>
</feature>
<feature type="domain" description="Major facilitator superfamily (MFS) profile" evidence="8">
    <location>
        <begin position="3"/>
        <end position="378"/>
    </location>
</feature>
<dbReference type="EMBL" id="CP036259">
    <property type="protein sequence ID" value="QDR82466.1"/>
    <property type="molecule type" value="Genomic_DNA"/>
</dbReference>
<comment type="subcellular location">
    <subcellularLocation>
        <location evidence="1">Cell membrane</location>
        <topology evidence="1">Multi-pass membrane protein</topology>
    </subcellularLocation>
</comment>
<dbReference type="InterPro" id="IPR011701">
    <property type="entry name" value="MFS"/>
</dbReference>
<evidence type="ECO:0000256" key="7">
    <source>
        <dbReference type="SAM" id="Phobius"/>
    </source>
</evidence>
<reference evidence="9 10" key="1">
    <citation type="submission" date="2019-02" db="EMBL/GenBank/DDBJ databases">
        <title>Closed genome of Sporomusa termitida DSM 4440.</title>
        <authorList>
            <person name="Poehlein A."/>
            <person name="Daniel R."/>
        </authorList>
    </citation>
    <scope>NUCLEOTIDE SEQUENCE [LARGE SCALE GENOMIC DNA]</scope>
    <source>
        <strain evidence="9 10">DSM 4440</strain>
    </source>
</reference>
<keyword evidence="2" id="KW-0813">Transport</keyword>
<dbReference type="GO" id="GO:0005886">
    <property type="term" value="C:plasma membrane"/>
    <property type="evidence" value="ECO:0007669"/>
    <property type="project" value="UniProtKB-SubCell"/>
</dbReference>
<evidence type="ECO:0000256" key="6">
    <source>
        <dbReference type="ARBA" id="ARBA00023136"/>
    </source>
</evidence>
<evidence type="ECO:0000259" key="8">
    <source>
        <dbReference type="PROSITE" id="PS50850"/>
    </source>
</evidence>
<keyword evidence="5 7" id="KW-1133">Transmembrane helix</keyword>
<accession>A0A517DYZ3</accession>
<evidence type="ECO:0000313" key="10">
    <source>
        <dbReference type="Proteomes" id="UP000320776"/>
    </source>
</evidence>
<protein>
    <submittedName>
        <fullName evidence="9">Multidrug resistance protein MdtD</fullName>
    </submittedName>
</protein>
<dbReference type="SUPFAM" id="SSF103473">
    <property type="entry name" value="MFS general substrate transporter"/>
    <property type="match status" value="1"/>
</dbReference>
<dbReference type="CDD" id="cd17324">
    <property type="entry name" value="MFS_NepI_like"/>
    <property type="match status" value="1"/>
</dbReference>
<dbReference type="PROSITE" id="PS50850">
    <property type="entry name" value="MFS"/>
    <property type="match status" value="1"/>
</dbReference>
<keyword evidence="3" id="KW-1003">Cell membrane</keyword>
<sequence length="388" mass="41867">MKLLWILGISGFLVNADSRAIAPVLPAIADDLMIREAAVGLLVSAFTIPYGLLQLVYGPIADKFGKLQTISVALFLFALAELACSYADSFTSLLVFRIFSGTFAAGIIPVSLAQIGDSFTFAERPKAISFFMSLSMSGQALGIVLGSMLAHFFSWKFIFLAIGLAGMLVGLAFLREKSRLVHIPPKEQIPLKERYKRIFASRRSRTVYLAVGLEGVVLFGGFTYLGVYGNKVLGLDYFSVGLLTAGFSVAAFIGSYFISPIIKQVGQHRMPLIGSSLLTCAFGLIWLIPHWGALLAGFLLLGLGFIVLHTTLQTYATELLPEARSTCMSLFAFFLFLGNGIGPAGLGWVYEAGGAQVMLAATTVSLLVYTMYCKLAFRQFAGSSIMKG</sequence>
<dbReference type="InterPro" id="IPR050189">
    <property type="entry name" value="MFS_Efflux_Transporters"/>
</dbReference>
<evidence type="ECO:0000256" key="1">
    <source>
        <dbReference type="ARBA" id="ARBA00004651"/>
    </source>
</evidence>
<dbReference type="PANTHER" id="PTHR43124">
    <property type="entry name" value="PURINE EFFLUX PUMP PBUE"/>
    <property type="match status" value="1"/>
</dbReference>